<evidence type="ECO:0000256" key="4">
    <source>
        <dbReference type="ARBA" id="ARBA00022982"/>
    </source>
</evidence>
<evidence type="ECO:0000256" key="2">
    <source>
        <dbReference type="ARBA" id="ARBA00022448"/>
    </source>
</evidence>
<dbReference type="PROSITE" id="PS50836">
    <property type="entry name" value="DOMON"/>
    <property type="match status" value="1"/>
</dbReference>
<evidence type="ECO:0000256" key="3">
    <source>
        <dbReference type="ARBA" id="ARBA00022729"/>
    </source>
</evidence>
<dbReference type="InterPro" id="IPR045265">
    <property type="entry name" value="AIR12_DOMON"/>
</dbReference>
<evidence type="ECO:0000256" key="7">
    <source>
        <dbReference type="SAM" id="SignalP"/>
    </source>
</evidence>
<dbReference type="Proteomes" id="UP000197138">
    <property type="component" value="Unassembled WGS sequence"/>
</dbReference>
<organism evidence="9 11">
    <name type="scientific">Punica granatum</name>
    <name type="common">Pomegranate</name>
    <dbReference type="NCBI Taxonomy" id="22663"/>
    <lineage>
        <taxon>Eukaryota</taxon>
        <taxon>Viridiplantae</taxon>
        <taxon>Streptophyta</taxon>
        <taxon>Embryophyta</taxon>
        <taxon>Tracheophyta</taxon>
        <taxon>Spermatophyta</taxon>
        <taxon>Magnoliopsida</taxon>
        <taxon>eudicotyledons</taxon>
        <taxon>Gunneridae</taxon>
        <taxon>Pentapetalae</taxon>
        <taxon>rosids</taxon>
        <taxon>malvids</taxon>
        <taxon>Myrtales</taxon>
        <taxon>Lythraceae</taxon>
        <taxon>Punica</taxon>
    </lineage>
</organism>
<feature type="chain" id="PRO_5014071951" description="DOMON domain-containing protein" evidence="7">
    <location>
        <begin position="28"/>
        <end position="235"/>
    </location>
</feature>
<evidence type="ECO:0000256" key="5">
    <source>
        <dbReference type="ARBA" id="ARBA00023136"/>
    </source>
</evidence>
<evidence type="ECO:0000313" key="12">
    <source>
        <dbReference type="Proteomes" id="UP000233551"/>
    </source>
</evidence>
<evidence type="ECO:0000313" key="11">
    <source>
        <dbReference type="Proteomes" id="UP000197138"/>
    </source>
</evidence>
<feature type="region of interest" description="Disordered" evidence="6">
    <location>
        <begin position="171"/>
        <end position="210"/>
    </location>
</feature>
<comment type="subcellular location">
    <subcellularLocation>
        <location evidence="1">Membrane</location>
    </subcellularLocation>
</comment>
<evidence type="ECO:0000259" key="8">
    <source>
        <dbReference type="PROSITE" id="PS50836"/>
    </source>
</evidence>
<dbReference type="GeneID" id="116187171"/>
<reference evidence="9" key="2">
    <citation type="submission" date="2017-06" db="EMBL/GenBank/DDBJ databases">
        <title>The pomegranate genome and the genomics of punicalagin biosynthesis.</title>
        <authorList>
            <person name="Xu C."/>
        </authorList>
    </citation>
    <scope>NUCLEOTIDE SEQUENCE [LARGE SCALE GENOMIC DNA]</scope>
    <source>
        <tissue evidence="9">Fresh leaf</tissue>
    </source>
</reference>
<dbReference type="AlphaFoldDB" id="A0A218XDW8"/>
<gene>
    <name evidence="9" type="ORF">CDL15_Pgr005330</name>
    <name evidence="10" type="ORF">CRG98_046179</name>
</gene>
<accession>A0A218XDW8</accession>
<dbReference type="STRING" id="22663.A0A218XDW8"/>
<proteinExistence type="predicted"/>
<name>A0A218XDW8_PUNGR</name>
<sequence>MAAAAAARISLLLGLAVLSALVGPSHSLDCGSQKFSNSRVFSNCSDLPKLDAHLHYTYNASNSSLSIAFTAAPANGGAWVSWAINPTLTGMVGSQALMALKLSDGSIIAKTYNISSYRSIVESKLSFDVWDLTAEASNGAMTIFASLKVPENTTTLNQVWQVGGVVNGTQPSIHPLEAENKESKSKLTLASSTGTSPISPPAPAPSHSDAAPMFRSGGLGLISGLALLVGSAILS</sequence>
<feature type="domain" description="DOMON" evidence="8">
    <location>
        <begin position="50"/>
        <end position="163"/>
    </location>
</feature>
<dbReference type="PANTHER" id="PTHR23130:SF157">
    <property type="entry name" value="AUXIN-INDUCED IN ROOT CULTURES PROTEIN 12"/>
    <property type="match status" value="1"/>
</dbReference>
<evidence type="ECO:0000313" key="9">
    <source>
        <dbReference type="EMBL" id="OWM82930.1"/>
    </source>
</evidence>
<evidence type="ECO:0000256" key="6">
    <source>
        <dbReference type="SAM" id="MobiDB-lite"/>
    </source>
</evidence>
<keyword evidence="4" id="KW-0249">Electron transport</keyword>
<reference evidence="10 12" key="3">
    <citation type="submission" date="2017-11" db="EMBL/GenBank/DDBJ databases">
        <title>De-novo sequencing of pomegranate (Punica granatum L.) genome.</title>
        <authorList>
            <person name="Akparov Z."/>
            <person name="Amiraslanov A."/>
            <person name="Hajiyeva S."/>
            <person name="Abbasov M."/>
            <person name="Kaur K."/>
            <person name="Hamwieh A."/>
            <person name="Solovyev V."/>
            <person name="Salamov A."/>
            <person name="Braich B."/>
            <person name="Kosarev P."/>
            <person name="Mahmoud A."/>
            <person name="Hajiyev E."/>
            <person name="Babayeva S."/>
            <person name="Izzatullayeva V."/>
            <person name="Mammadov A."/>
            <person name="Mammadov A."/>
            <person name="Sharifova S."/>
            <person name="Ojaghi J."/>
            <person name="Eynullazada K."/>
            <person name="Bayramov B."/>
            <person name="Abdulazimova A."/>
            <person name="Shahmuradov I."/>
        </authorList>
    </citation>
    <scope>NUCLEOTIDE SEQUENCE [LARGE SCALE GENOMIC DNA]</scope>
    <source>
        <strain evidence="10">AG2017</strain>
        <strain evidence="12">cv. AG2017</strain>
        <tissue evidence="10">Leaf</tissue>
    </source>
</reference>
<comment type="caution">
    <text evidence="9">The sequence shown here is derived from an EMBL/GenBank/DDBJ whole genome shotgun (WGS) entry which is preliminary data.</text>
</comment>
<protein>
    <recommendedName>
        <fullName evidence="8">DOMON domain-containing protein</fullName>
    </recommendedName>
</protein>
<dbReference type="Pfam" id="PF04526">
    <property type="entry name" value="DUF568"/>
    <property type="match status" value="1"/>
</dbReference>
<reference evidence="11" key="1">
    <citation type="journal article" date="2017" name="Plant J.">
        <title>The pomegranate (Punica granatum L.) genome and the genomics of punicalagin biosynthesis.</title>
        <authorList>
            <person name="Qin G."/>
            <person name="Xu C."/>
            <person name="Ming R."/>
            <person name="Tang H."/>
            <person name="Guyot R."/>
            <person name="Kramer E.M."/>
            <person name="Hu Y."/>
            <person name="Yi X."/>
            <person name="Qi Y."/>
            <person name="Xu X."/>
            <person name="Gao Z."/>
            <person name="Pan H."/>
            <person name="Jian J."/>
            <person name="Tian Y."/>
            <person name="Yue Z."/>
            <person name="Xu Y."/>
        </authorList>
    </citation>
    <scope>NUCLEOTIDE SEQUENCE [LARGE SCALE GENOMIC DNA]</scope>
    <source>
        <strain evidence="11">cv. Dabenzi</strain>
    </source>
</reference>
<keyword evidence="2" id="KW-0813">Transport</keyword>
<evidence type="ECO:0000256" key="1">
    <source>
        <dbReference type="ARBA" id="ARBA00004370"/>
    </source>
</evidence>
<dbReference type="InterPro" id="IPR005018">
    <property type="entry name" value="DOMON_domain"/>
</dbReference>
<evidence type="ECO:0000313" key="10">
    <source>
        <dbReference type="EMBL" id="PKI33430.1"/>
    </source>
</evidence>
<dbReference type="EMBL" id="MTKT01001941">
    <property type="protein sequence ID" value="OWM82930.1"/>
    <property type="molecule type" value="Genomic_DNA"/>
</dbReference>
<dbReference type="EMBL" id="PGOL01006629">
    <property type="protein sequence ID" value="PKI33430.1"/>
    <property type="molecule type" value="Genomic_DNA"/>
</dbReference>
<keyword evidence="5" id="KW-0472">Membrane</keyword>
<keyword evidence="3 7" id="KW-0732">Signal</keyword>
<dbReference type="OrthoDB" id="1720670at2759"/>
<dbReference type="Proteomes" id="UP000233551">
    <property type="component" value="Unassembled WGS sequence"/>
</dbReference>
<feature type="compositionally biased region" description="Basic and acidic residues" evidence="6">
    <location>
        <begin position="176"/>
        <end position="185"/>
    </location>
</feature>
<keyword evidence="12" id="KW-1185">Reference proteome</keyword>
<dbReference type="GO" id="GO:0016020">
    <property type="term" value="C:membrane"/>
    <property type="evidence" value="ECO:0007669"/>
    <property type="project" value="UniProtKB-SubCell"/>
</dbReference>
<feature type="signal peptide" evidence="7">
    <location>
        <begin position="1"/>
        <end position="27"/>
    </location>
</feature>
<dbReference type="CDD" id="cd09629">
    <property type="entry name" value="DOMON_CIL1_like"/>
    <property type="match status" value="1"/>
</dbReference>
<dbReference type="PANTHER" id="PTHR23130">
    <property type="entry name" value="CYTOCHROME B561 AND DOMON DOMAIN-CONTAINING PROTEIN"/>
    <property type="match status" value="1"/>
</dbReference>